<feature type="compositionally biased region" description="Basic residues" evidence="1">
    <location>
        <begin position="20"/>
        <end position="31"/>
    </location>
</feature>
<evidence type="ECO:0000313" key="3">
    <source>
        <dbReference type="Proteomes" id="UP000315783"/>
    </source>
</evidence>
<gene>
    <name evidence="2" type="ORF">IF1G_00866</name>
</gene>
<dbReference type="EMBL" id="SPUK01000001">
    <property type="protein sequence ID" value="TQW00935.1"/>
    <property type="molecule type" value="Genomic_DNA"/>
</dbReference>
<name>A0A545VGU3_9HYPO</name>
<reference evidence="2 3" key="1">
    <citation type="journal article" date="2019" name="Appl. Microbiol. Biotechnol.">
        <title>Genome sequence of Isaria javanica and comparative genome analysis insights into family S53 peptidase evolution in fungal entomopathogens.</title>
        <authorList>
            <person name="Lin R."/>
            <person name="Zhang X."/>
            <person name="Xin B."/>
            <person name="Zou M."/>
            <person name="Gao Y."/>
            <person name="Qin F."/>
            <person name="Hu Q."/>
            <person name="Xie B."/>
            <person name="Cheng X."/>
        </authorList>
    </citation>
    <scope>NUCLEOTIDE SEQUENCE [LARGE SCALE GENOMIC DNA]</scope>
    <source>
        <strain evidence="2 3">IJ1G</strain>
    </source>
</reference>
<dbReference type="Pfam" id="PF11905">
    <property type="entry name" value="DUF3425"/>
    <property type="match status" value="1"/>
</dbReference>
<organism evidence="2 3">
    <name type="scientific">Cordyceps javanica</name>
    <dbReference type="NCBI Taxonomy" id="43265"/>
    <lineage>
        <taxon>Eukaryota</taxon>
        <taxon>Fungi</taxon>
        <taxon>Dikarya</taxon>
        <taxon>Ascomycota</taxon>
        <taxon>Pezizomycotina</taxon>
        <taxon>Sordariomycetes</taxon>
        <taxon>Hypocreomycetidae</taxon>
        <taxon>Hypocreales</taxon>
        <taxon>Cordycipitaceae</taxon>
        <taxon>Cordyceps</taxon>
    </lineage>
</organism>
<keyword evidence="3" id="KW-1185">Reference proteome</keyword>
<dbReference type="OrthoDB" id="4161589at2759"/>
<feature type="region of interest" description="Disordered" evidence="1">
    <location>
        <begin position="66"/>
        <end position="131"/>
    </location>
</feature>
<dbReference type="AlphaFoldDB" id="A0A545VGU3"/>
<feature type="region of interest" description="Disordered" evidence="1">
    <location>
        <begin position="1"/>
        <end position="37"/>
    </location>
</feature>
<dbReference type="PANTHER" id="PTHR37012:SF2">
    <property type="entry name" value="BZIP DOMAIN-CONTAINING PROTEIN-RELATED"/>
    <property type="match status" value="1"/>
</dbReference>
<dbReference type="InterPro" id="IPR021833">
    <property type="entry name" value="DUF3425"/>
</dbReference>
<accession>A0A545VGU3</accession>
<dbReference type="PANTHER" id="PTHR37012">
    <property type="entry name" value="B-ZIP TRANSCRIPTION FACTOR (EUROFUNG)-RELATED"/>
    <property type="match status" value="1"/>
</dbReference>
<sequence>MDTKTPPKPKRTLTEAQLGNKRRIDKLKHRENRAESKTRLENIERDVSFLRHTIGDVLEHLRQLNAGSAPPHHQHNHNHNHHPHAASHSGLSETTHQQSLQALALCPPKTEPWSSPPDPTTPLTSTPAMPQVGAAFYNPADHLTERLYSQHIFPQEPLESQMDMEALLAEIRGQGPVVECRCGKQHSADVQCTERIAVIMAVEFSNVSNHASMRAMTAPRNPGLLDMLLHHTDMSNPLAIIMSSILRQYDIQHIDSLCGIFLLAYRLLRAQALTDVPAIMRPTQAQITIPHPKALDFIPFPALRNYLCLNQHKDARHTVDLYLRSMRLVLPPGKNLMTKTERGGVDLNPEFEVMASDLRNWTMGPPWSEYFPQLRQFLY</sequence>
<protein>
    <submittedName>
        <fullName evidence="2">BZIP transcription factor</fullName>
    </submittedName>
</protein>
<dbReference type="Proteomes" id="UP000315783">
    <property type="component" value="Unassembled WGS sequence"/>
</dbReference>
<feature type="compositionally biased region" description="Basic residues" evidence="1">
    <location>
        <begin position="72"/>
        <end position="85"/>
    </location>
</feature>
<evidence type="ECO:0000256" key="1">
    <source>
        <dbReference type="SAM" id="MobiDB-lite"/>
    </source>
</evidence>
<proteinExistence type="predicted"/>
<evidence type="ECO:0000313" key="2">
    <source>
        <dbReference type="EMBL" id="TQW00935.1"/>
    </source>
</evidence>
<feature type="compositionally biased region" description="Polar residues" evidence="1">
    <location>
        <begin position="90"/>
        <end position="101"/>
    </location>
</feature>
<comment type="caution">
    <text evidence="2">The sequence shown here is derived from an EMBL/GenBank/DDBJ whole genome shotgun (WGS) entry which is preliminary data.</text>
</comment>